<proteinExistence type="predicted"/>
<dbReference type="OrthoDB" id="66510at2759"/>
<reference evidence="1" key="2">
    <citation type="submission" date="2014-02" db="EMBL/GenBank/DDBJ databases">
        <title>Complete DNA sequence of /Kuraishia capsulata/ illustrates novel genomic features among budding yeasts (/Saccharomycotina/).</title>
        <authorList>
            <person name="Morales L."/>
            <person name="Noel B."/>
            <person name="Porcel B."/>
            <person name="Marcet-Houben M."/>
            <person name="Hullo M-F."/>
            <person name="Sacerdot C."/>
            <person name="Tekaia F."/>
            <person name="Leh-Louis V."/>
            <person name="Despons L."/>
            <person name="Khanna V."/>
            <person name="Aury J-M."/>
            <person name="Barbe V."/>
            <person name="Couloux A."/>
            <person name="Labadie K."/>
            <person name="Pelletier E."/>
            <person name="Souciet J-L."/>
            <person name="Boekhout T."/>
            <person name="Gabaldon T."/>
            <person name="Wincker P."/>
            <person name="Dujon B."/>
        </authorList>
    </citation>
    <scope>NUCLEOTIDE SEQUENCE</scope>
    <source>
        <strain evidence="1">CBS 1993</strain>
    </source>
</reference>
<evidence type="ECO:0000313" key="1">
    <source>
        <dbReference type="EMBL" id="CDK24590.1"/>
    </source>
</evidence>
<name>W6MRY7_9ASCO</name>
<sequence>MSTSIYSATPLSDADIAVKAKKSVENELVWLISEVIVPGLPSLRDTLDFCLQQIDDTNETEFKLPLSSHNSEILKGVITRTNYKITALNVSIRNIKTLNSGRPYNIQLNPGETLILKQVLSCHDFIYNAISIIDKVYGSHQDSSIPQLTPLETFNQMQKLVKAIQTAKDALKTPPRSILFPETRLGSRKFTPPLPSLVSLDIFVSNADVSIDFRKLSPVTAKPWGIIVHPAQKLSFADVVRTRISQDRTMSVPNIIKAEYNKLVTWIDERKQSKEKQESSPLSAVISLFSGNNEPTMNNLLKTSSKYLEECVTFVDSSNSPIVVTLDQSAEIMSPDPVLLSISVKLESLEKCCTRFCENLETLLGLVH</sequence>
<accession>W6MRY7</accession>
<dbReference type="HOGENOM" id="CLU_657396_0_0_1"/>
<dbReference type="Pfam" id="PF10259">
    <property type="entry name" value="Rogdi_lz"/>
    <property type="match status" value="1"/>
</dbReference>
<dbReference type="EMBL" id="HG793125">
    <property type="protein sequence ID" value="CDK24590.1"/>
    <property type="molecule type" value="Genomic_DNA"/>
</dbReference>
<dbReference type="InterPro" id="IPR028241">
    <property type="entry name" value="RAVE2/Rogdi"/>
</dbReference>
<dbReference type="Proteomes" id="UP000019384">
    <property type="component" value="Unassembled WGS sequence"/>
</dbReference>
<protein>
    <recommendedName>
        <fullName evidence="3">RAVE subunit 2/Rogdi</fullName>
    </recommendedName>
</protein>
<dbReference type="STRING" id="1382522.W6MRY7"/>
<dbReference type="RefSeq" id="XP_022456607.1">
    <property type="nucleotide sequence ID" value="XM_022605105.1"/>
</dbReference>
<dbReference type="GO" id="GO:0043291">
    <property type="term" value="C:RAVE complex"/>
    <property type="evidence" value="ECO:0007669"/>
    <property type="project" value="TreeGrafter"/>
</dbReference>
<organism evidence="1 2">
    <name type="scientific">Kuraishia capsulata CBS 1993</name>
    <dbReference type="NCBI Taxonomy" id="1382522"/>
    <lineage>
        <taxon>Eukaryota</taxon>
        <taxon>Fungi</taxon>
        <taxon>Dikarya</taxon>
        <taxon>Ascomycota</taxon>
        <taxon>Saccharomycotina</taxon>
        <taxon>Pichiomycetes</taxon>
        <taxon>Pichiales</taxon>
        <taxon>Pichiaceae</taxon>
        <taxon>Kuraishia</taxon>
    </lineage>
</organism>
<dbReference type="PANTHER" id="PTHR13618:SF1">
    <property type="entry name" value="PROTEIN ROGDI HOMOLOG"/>
    <property type="match status" value="1"/>
</dbReference>
<dbReference type="GeneID" id="34517995"/>
<gene>
    <name evidence="1" type="ORF">KUCA_T00000556001</name>
</gene>
<evidence type="ECO:0000313" key="2">
    <source>
        <dbReference type="Proteomes" id="UP000019384"/>
    </source>
</evidence>
<evidence type="ECO:0008006" key="3">
    <source>
        <dbReference type="Google" id="ProtNLM"/>
    </source>
</evidence>
<keyword evidence="2" id="KW-1185">Reference proteome</keyword>
<dbReference type="AlphaFoldDB" id="W6MRY7"/>
<reference evidence="1" key="1">
    <citation type="submission" date="2013-12" db="EMBL/GenBank/DDBJ databases">
        <authorList>
            <person name="Genoscope - CEA"/>
        </authorList>
    </citation>
    <scope>NUCLEOTIDE SEQUENCE</scope>
    <source>
        <strain evidence="1">CBS 1993</strain>
    </source>
</reference>
<dbReference type="PANTHER" id="PTHR13618">
    <property type="entry name" value="LEUCINE ZIPPER CONTAINING TRANSCRIPTION FACTOR LZF1"/>
    <property type="match status" value="1"/>
</dbReference>